<evidence type="ECO:0000313" key="3">
    <source>
        <dbReference type="Proteomes" id="UP000523087"/>
    </source>
</evidence>
<dbReference type="AlphaFoldDB" id="A0A7W0BY60"/>
<dbReference type="PANTHER" id="PTHR33495:SF2">
    <property type="entry name" value="ANTI-SIGMA FACTOR ANTAGONIST TM_1081-RELATED"/>
    <property type="match status" value="1"/>
</dbReference>
<sequence>MNRWTSTLEMEATSMAIYEKISFKGKLTYSTQQIARQKLYDLLSKTNKDFVLLDVSELSFIDSTGLAVFIHFLKQEVDKNRKFIFVFSNNDVLNKLLMIAKFHKLFPFAKTEQEVNQFLVEQGHLVANQEALLNIWVKQGNEESK</sequence>
<protein>
    <submittedName>
        <fullName evidence="2">Anti-anti-sigma factor</fullName>
    </submittedName>
</protein>
<proteinExistence type="predicted"/>
<organism evidence="2 3">
    <name type="scientific">Thermaerobacillus caldiproteolyticus</name>
    <dbReference type="NCBI Taxonomy" id="247480"/>
    <lineage>
        <taxon>Bacteria</taxon>
        <taxon>Bacillati</taxon>
        <taxon>Bacillota</taxon>
        <taxon>Bacilli</taxon>
        <taxon>Bacillales</taxon>
        <taxon>Anoxybacillaceae</taxon>
        <taxon>Thermaerobacillus</taxon>
    </lineage>
</organism>
<dbReference type="SUPFAM" id="SSF52091">
    <property type="entry name" value="SpoIIaa-like"/>
    <property type="match status" value="1"/>
</dbReference>
<dbReference type="GO" id="GO:0043856">
    <property type="term" value="F:anti-sigma factor antagonist activity"/>
    <property type="evidence" value="ECO:0007669"/>
    <property type="project" value="TreeGrafter"/>
</dbReference>
<keyword evidence="3" id="KW-1185">Reference proteome</keyword>
<accession>A0A7W0BY60</accession>
<dbReference type="PROSITE" id="PS50801">
    <property type="entry name" value="STAS"/>
    <property type="match status" value="1"/>
</dbReference>
<name>A0A7W0BY60_9BACL</name>
<dbReference type="PANTHER" id="PTHR33495">
    <property type="entry name" value="ANTI-SIGMA FACTOR ANTAGONIST TM_1081-RELATED-RELATED"/>
    <property type="match status" value="1"/>
</dbReference>
<comment type="caution">
    <text evidence="2">The sequence shown here is derived from an EMBL/GenBank/DDBJ whole genome shotgun (WGS) entry which is preliminary data.</text>
</comment>
<reference evidence="2 3" key="1">
    <citation type="submission" date="2020-07" db="EMBL/GenBank/DDBJ databases">
        <title>Genomic Encyclopedia of Type Strains, Phase IV (KMG-IV): sequencing the most valuable type-strain genomes for metagenomic binning, comparative biology and taxonomic classification.</title>
        <authorList>
            <person name="Goeker M."/>
        </authorList>
    </citation>
    <scope>NUCLEOTIDE SEQUENCE [LARGE SCALE GENOMIC DNA]</scope>
    <source>
        <strain evidence="2 3">DSM 15730</strain>
    </source>
</reference>
<dbReference type="InterPro" id="IPR002645">
    <property type="entry name" value="STAS_dom"/>
</dbReference>
<dbReference type="InterPro" id="IPR036513">
    <property type="entry name" value="STAS_dom_sf"/>
</dbReference>
<evidence type="ECO:0000313" key="2">
    <source>
        <dbReference type="EMBL" id="MBA2875331.1"/>
    </source>
</evidence>
<dbReference type="Gene3D" id="3.30.750.24">
    <property type="entry name" value="STAS domain"/>
    <property type="match status" value="1"/>
</dbReference>
<evidence type="ECO:0000259" key="1">
    <source>
        <dbReference type="PROSITE" id="PS50801"/>
    </source>
</evidence>
<dbReference type="RefSeq" id="WP_181556166.1">
    <property type="nucleotide sequence ID" value="NZ_CP064060.1"/>
</dbReference>
<feature type="domain" description="STAS" evidence="1">
    <location>
        <begin position="21"/>
        <end position="96"/>
    </location>
</feature>
<dbReference type="EMBL" id="JACDUT010000006">
    <property type="protein sequence ID" value="MBA2875331.1"/>
    <property type="molecule type" value="Genomic_DNA"/>
</dbReference>
<gene>
    <name evidence="2" type="ORF">HNR31_002119</name>
</gene>
<dbReference type="CDD" id="cd07043">
    <property type="entry name" value="STAS_anti-anti-sigma_factors"/>
    <property type="match status" value="1"/>
</dbReference>
<dbReference type="Pfam" id="PF01740">
    <property type="entry name" value="STAS"/>
    <property type="match status" value="1"/>
</dbReference>
<dbReference type="Proteomes" id="UP000523087">
    <property type="component" value="Unassembled WGS sequence"/>
</dbReference>